<dbReference type="PROSITE" id="PS50879">
    <property type="entry name" value="RNASE_H_1"/>
    <property type="match status" value="1"/>
</dbReference>
<reference evidence="2 3" key="1">
    <citation type="submission" date="2014-08" db="EMBL/GenBank/DDBJ databases">
        <title>Complete genome sequence of Corynebacterium ureicelerivorans DSM 45051, a lipophilic and urea-splitting isolate from a blood culture of a septicaemia patient.</title>
        <authorList>
            <person name="Tippelt A."/>
            <person name="Albersmeier A."/>
            <person name="Brinkrolf K."/>
            <person name="Ruckert C."/>
            <person name="Tauch A."/>
        </authorList>
    </citation>
    <scope>NUCLEOTIDE SEQUENCE [LARGE SCALE GENOMIC DNA]</scope>
    <source>
        <strain evidence="2 3">IMMIB RIV-2301</strain>
    </source>
</reference>
<dbReference type="InterPro" id="IPR002156">
    <property type="entry name" value="RNaseH_domain"/>
</dbReference>
<dbReference type="AlphaFoldDB" id="A0A077HIN9"/>
<dbReference type="GO" id="GO:0003676">
    <property type="term" value="F:nucleic acid binding"/>
    <property type="evidence" value="ECO:0007669"/>
    <property type="project" value="InterPro"/>
</dbReference>
<dbReference type="Pfam" id="PF00075">
    <property type="entry name" value="RNase_H"/>
    <property type="match status" value="1"/>
</dbReference>
<keyword evidence="3" id="KW-1185">Reference proteome</keyword>
<dbReference type="HOGENOM" id="CLU_080927_0_0_11"/>
<evidence type="ECO:0000313" key="3">
    <source>
        <dbReference type="Proteomes" id="UP000028939"/>
    </source>
</evidence>
<dbReference type="InterPro" id="IPR036397">
    <property type="entry name" value="RNaseH_sf"/>
</dbReference>
<gene>
    <name evidence="2" type="ORF">CUREI_02315</name>
</gene>
<dbReference type="InterPro" id="IPR012337">
    <property type="entry name" value="RNaseH-like_sf"/>
</dbReference>
<dbReference type="Gene3D" id="3.30.420.10">
    <property type="entry name" value="Ribonuclease H-like superfamily/Ribonuclease H"/>
    <property type="match status" value="1"/>
</dbReference>
<dbReference type="RefSeq" id="WP_038609953.1">
    <property type="nucleotide sequence ID" value="NZ_CP009215.1"/>
</dbReference>
<protein>
    <recommendedName>
        <fullName evidence="1">RNase H type-1 domain-containing protein</fullName>
    </recommendedName>
</protein>
<dbReference type="OrthoDB" id="4923321at2"/>
<dbReference type="STRING" id="401472.CUREI_02315"/>
<organism evidence="2 3">
    <name type="scientific">Corynebacterium ureicelerivorans</name>
    <dbReference type="NCBI Taxonomy" id="401472"/>
    <lineage>
        <taxon>Bacteria</taxon>
        <taxon>Bacillati</taxon>
        <taxon>Actinomycetota</taxon>
        <taxon>Actinomycetes</taxon>
        <taxon>Mycobacteriales</taxon>
        <taxon>Corynebacteriaceae</taxon>
        <taxon>Corynebacterium</taxon>
    </lineage>
</organism>
<dbReference type="EMBL" id="CP009215">
    <property type="protein sequence ID" value="AIL96296.1"/>
    <property type="molecule type" value="Genomic_DNA"/>
</dbReference>
<evidence type="ECO:0000259" key="1">
    <source>
        <dbReference type="PROSITE" id="PS50879"/>
    </source>
</evidence>
<proteinExistence type="predicted"/>
<dbReference type="KEGG" id="cuv:CUREI_02315"/>
<evidence type="ECO:0000313" key="2">
    <source>
        <dbReference type="EMBL" id="AIL96296.1"/>
    </source>
</evidence>
<sequence>MTSRPTPAMFARISCKPVAAIHYVARLTGDTPCVDIAAAVNGRTIVMAAEPAFDDADVHRALLRTLKTVWAHGDGGLEIYGLPAELRAVAQLDPEFRGIEFPSTATGRLSSTWEACRASFALMQETLYRKAEQQKALEEPAHLTIATDASKQKCSNVVGIAAVSTSGRITTSQVTTSKVLEGEFAAIELALSSVRGNVASVEVLTDSQKAARNLNVALRGTQTQRPGCGPEEVKCLRRLNRVRRSGVQVSVRWVRGHSGHELNELAHRSAVTARRNAQWGLEDSPQMAHLHEELRQVVAAV</sequence>
<dbReference type="SUPFAM" id="SSF53098">
    <property type="entry name" value="Ribonuclease H-like"/>
    <property type="match status" value="1"/>
</dbReference>
<dbReference type="Proteomes" id="UP000028939">
    <property type="component" value="Chromosome"/>
</dbReference>
<feature type="domain" description="RNase H type-1" evidence="1">
    <location>
        <begin position="139"/>
        <end position="275"/>
    </location>
</feature>
<dbReference type="GO" id="GO:0004523">
    <property type="term" value="F:RNA-DNA hybrid ribonuclease activity"/>
    <property type="evidence" value="ECO:0007669"/>
    <property type="project" value="InterPro"/>
</dbReference>
<accession>A0A077HIN9</accession>
<name>A0A077HIN9_9CORY</name>